<dbReference type="EMBL" id="UINC01000039">
    <property type="protein sequence ID" value="SUZ47865.1"/>
    <property type="molecule type" value="Genomic_DNA"/>
</dbReference>
<reference evidence="2" key="1">
    <citation type="submission" date="2018-05" db="EMBL/GenBank/DDBJ databases">
        <authorList>
            <person name="Lanie J.A."/>
            <person name="Ng W.-L."/>
            <person name="Kazmierczak K.M."/>
            <person name="Andrzejewski T.M."/>
            <person name="Davidsen T.M."/>
            <person name="Wayne K.J."/>
            <person name="Tettelin H."/>
            <person name="Glass J.I."/>
            <person name="Rusch D."/>
            <person name="Podicherti R."/>
            <person name="Tsui H.-C.T."/>
            <person name="Winkler M.E."/>
        </authorList>
    </citation>
    <scope>NUCLEOTIDE SEQUENCE</scope>
</reference>
<protein>
    <submittedName>
        <fullName evidence="2">Uncharacterized protein</fullName>
    </submittedName>
</protein>
<name>A0A381N042_9ZZZZ</name>
<gene>
    <name evidence="2" type="ORF">METZ01_LOCUS719</name>
</gene>
<evidence type="ECO:0000313" key="2">
    <source>
        <dbReference type="EMBL" id="SUZ47865.1"/>
    </source>
</evidence>
<sequence length="39" mass="4176">MVDNETLPTLEPDLGNASVGKRPGAISKRVLLRVTNSPE</sequence>
<feature type="region of interest" description="Disordered" evidence="1">
    <location>
        <begin position="1"/>
        <end position="21"/>
    </location>
</feature>
<proteinExistence type="predicted"/>
<evidence type="ECO:0000256" key="1">
    <source>
        <dbReference type="SAM" id="MobiDB-lite"/>
    </source>
</evidence>
<accession>A0A381N042</accession>
<dbReference type="AlphaFoldDB" id="A0A381N042"/>
<organism evidence="2">
    <name type="scientific">marine metagenome</name>
    <dbReference type="NCBI Taxonomy" id="408172"/>
    <lineage>
        <taxon>unclassified sequences</taxon>
        <taxon>metagenomes</taxon>
        <taxon>ecological metagenomes</taxon>
    </lineage>
</organism>